<keyword evidence="2" id="KW-1185">Reference proteome</keyword>
<evidence type="ECO:0000313" key="1">
    <source>
        <dbReference type="EMBL" id="OEU19902.1"/>
    </source>
</evidence>
<dbReference type="SUPFAM" id="SSF56219">
    <property type="entry name" value="DNase I-like"/>
    <property type="match status" value="1"/>
</dbReference>
<dbReference type="KEGG" id="fcy:FRACYDRAFT_268119"/>
<gene>
    <name evidence="1" type="ORF">FRACYDRAFT_268119</name>
</gene>
<organism evidence="1 2">
    <name type="scientific">Fragilariopsis cylindrus CCMP1102</name>
    <dbReference type="NCBI Taxonomy" id="635003"/>
    <lineage>
        <taxon>Eukaryota</taxon>
        <taxon>Sar</taxon>
        <taxon>Stramenopiles</taxon>
        <taxon>Ochrophyta</taxon>
        <taxon>Bacillariophyta</taxon>
        <taxon>Bacillariophyceae</taxon>
        <taxon>Bacillariophycidae</taxon>
        <taxon>Bacillariales</taxon>
        <taxon>Bacillariaceae</taxon>
        <taxon>Fragilariopsis</taxon>
    </lineage>
</organism>
<dbReference type="Gene3D" id="3.60.10.10">
    <property type="entry name" value="Endonuclease/exonuclease/phosphatase"/>
    <property type="match status" value="1"/>
</dbReference>
<dbReference type="InterPro" id="IPR036691">
    <property type="entry name" value="Endo/exonu/phosph_ase_sf"/>
</dbReference>
<evidence type="ECO:0008006" key="3">
    <source>
        <dbReference type="Google" id="ProtNLM"/>
    </source>
</evidence>
<dbReference type="Proteomes" id="UP000095751">
    <property type="component" value="Unassembled WGS sequence"/>
</dbReference>
<name>A0A1E7FP08_9STRA</name>
<dbReference type="EMBL" id="KV784355">
    <property type="protein sequence ID" value="OEU19902.1"/>
    <property type="molecule type" value="Genomic_DNA"/>
</dbReference>
<evidence type="ECO:0000313" key="2">
    <source>
        <dbReference type="Proteomes" id="UP000095751"/>
    </source>
</evidence>
<proteinExistence type="predicted"/>
<accession>A0A1E7FP08</accession>
<reference evidence="1 2" key="1">
    <citation type="submission" date="2016-09" db="EMBL/GenBank/DDBJ databases">
        <title>Extensive genetic diversity and differential bi-allelic expression allows diatom success in the polar Southern Ocean.</title>
        <authorList>
            <consortium name="DOE Joint Genome Institute"/>
            <person name="Mock T."/>
            <person name="Otillar R.P."/>
            <person name="Strauss J."/>
            <person name="Dupont C."/>
            <person name="Frickenhaus S."/>
            <person name="Maumus F."/>
            <person name="Mcmullan M."/>
            <person name="Sanges R."/>
            <person name="Schmutz J."/>
            <person name="Toseland A."/>
            <person name="Valas R."/>
            <person name="Veluchamy A."/>
            <person name="Ward B.J."/>
            <person name="Allen A."/>
            <person name="Barry K."/>
            <person name="Falciatore A."/>
            <person name="Ferrante M."/>
            <person name="Fortunato A.E."/>
            <person name="Gloeckner G."/>
            <person name="Gruber A."/>
            <person name="Hipkin R."/>
            <person name="Janech M."/>
            <person name="Kroth P."/>
            <person name="Leese F."/>
            <person name="Lindquist E."/>
            <person name="Lyon B.R."/>
            <person name="Martin J."/>
            <person name="Mayer C."/>
            <person name="Parker M."/>
            <person name="Quesneville H."/>
            <person name="Raymond J."/>
            <person name="Uhlig C."/>
            <person name="Valentin K.U."/>
            <person name="Worden A.Z."/>
            <person name="Armbrust E.V."/>
            <person name="Bowler C."/>
            <person name="Green B."/>
            <person name="Moulton V."/>
            <person name="Van Oosterhout C."/>
            <person name="Grigoriev I."/>
        </authorList>
    </citation>
    <scope>NUCLEOTIDE SEQUENCE [LARGE SCALE GENOMIC DNA]</scope>
    <source>
        <strain evidence="1 2">CCMP1102</strain>
    </source>
</reference>
<dbReference type="AlphaFoldDB" id="A0A1E7FP08"/>
<dbReference type="OrthoDB" id="2112066at2759"/>
<sequence length="345" mass="40397">MIDTIYFHWLKTGGLYDISKMTTTKQKPSIIKCLYRNKHTFAISRSKSQKGVEATLWDIPQWSEDDNNKNDDEIIEKEGAHNSKQTKKRLLVFNTHLDPWDTMNRKKQVNEIFDFINDTLRSIEEEIMMINTVVVDDNDDDEKEEIGQQRQQQRDNWWSNTGVLVVGDFNIKAGSTEYHETLMSMSNNKNNNYDESNRGQKQHQCNWKDYFFGIEEEDNNENTNTNNNEKSKKINLHPQHHTYSIQNSLAEYPNDCGRIDYIFGIQDLTTTLSLSSISKREYQKHQHQEKKNMKMKSIISTSSSSRTFMTLDQVSRSIRKEPIGDESSDHYALILDLIPHRIVVS</sequence>
<protein>
    <recommendedName>
        <fullName evidence="3">Endonuclease/exonuclease/phosphatase domain-containing protein</fullName>
    </recommendedName>
</protein>
<dbReference type="InParanoid" id="A0A1E7FP08"/>